<reference evidence="2" key="1">
    <citation type="submission" date="2018-02" db="EMBL/GenBank/DDBJ databases">
        <title>Rhizophora mucronata_Transcriptome.</title>
        <authorList>
            <person name="Meera S.P."/>
            <person name="Sreeshan A."/>
            <person name="Augustine A."/>
        </authorList>
    </citation>
    <scope>NUCLEOTIDE SEQUENCE</scope>
    <source>
        <tissue evidence="2">Leaf</tissue>
    </source>
</reference>
<feature type="signal peptide" evidence="1">
    <location>
        <begin position="1"/>
        <end position="19"/>
    </location>
</feature>
<accession>A0A2P2Q031</accession>
<sequence length="49" mass="5889">MHWAASSHMLFTWIPRNSILMVLVLQTQQEKVLNLDELYLYYKYLATSQ</sequence>
<organism evidence="2">
    <name type="scientific">Rhizophora mucronata</name>
    <name type="common">Asiatic mangrove</name>
    <dbReference type="NCBI Taxonomy" id="61149"/>
    <lineage>
        <taxon>Eukaryota</taxon>
        <taxon>Viridiplantae</taxon>
        <taxon>Streptophyta</taxon>
        <taxon>Embryophyta</taxon>
        <taxon>Tracheophyta</taxon>
        <taxon>Spermatophyta</taxon>
        <taxon>Magnoliopsida</taxon>
        <taxon>eudicotyledons</taxon>
        <taxon>Gunneridae</taxon>
        <taxon>Pentapetalae</taxon>
        <taxon>rosids</taxon>
        <taxon>fabids</taxon>
        <taxon>Malpighiales</taxon>
        <taxon>Rhizophoraceae</taxon>
        <taxon>Rhizophora</taxon>
    </lineage>
</organism>
<evidence type="ECO:0000313" key="2">
    <source>
        <dbReference type="EMBL" id="MBX60337.1"/>
    </source>
</evidence>
<dbReference type="AlphaFoldDB" id="A0A2P2Q031"/>
<evidence type="ECO:0000256" key="1">
    <source>
        <dbReference type="SAM" id="SignalP"/>
    </source>
</evidence>
<proteinExistence type="predicted"/>
<name>A0A2P2Q031_RHIMU</name>
<feature type="chain" id="PRO_5015149194" evidence="1">
    <location>
        <begin position="20"/>
        <end position="49"/>
    </location>
</feature>
<dbReference type="EMBL" id="GGEC01079853">
    <property type="protein sequence ID" value="MBX60337.1"/>
    <property type="molecule type" value="Transcribed_RNA"/>
</dbReference>
<keyword evidence="1" id="KW-0732">Signal</keyword>
<protein>
    <submittedName>
        <fullName evidence="2">Uncharacterized protein</fullName>
    </submittedName>
</protein>